<sequence>MNSMFSSVDAVCAEILGQSVRASLIPSSWSKCDGGVKSHQQSREIKTTENNSGNSSTTEGKPSAPPAAACTRRSRQQQQKRTAARFAPELDGLNCFETLVSF</sequence>
<name>A0ACC0PXM5_RHOML</name>
<protein>
    <submittedName>
        <fullName evidence="1">Uncharacterized protein</fullName>
    </submittedName>
</protein>
<keyword evidence="2" id="KW-1185">Reference proteome</keyword>
<proteinExistence type="predicted"/>
<reference evidence="1" key="1">
    <citation type="submission" date="2022-02" db="EMBL/GenBank/DDBJ databases">
        <title>Plant Genome Project.</title>
        <authorList>
            <person name="Zhang R.-G."/>
        </authorList>
    </citation>
    <scope>NUCLEOTIDE SEQUENCE</scope>
    <source>
        <strain evidence="1">AT1</strain>
    </source>
</reference>
<evidence type="ECO:0000313" key="2">
    <source>
        <dbReference type="Proteomes" id="UP001062846"/>
    </source>
</evidence>
<organism evidence="1 2">
    <name type="scientific">Rhododendron molle</name>
    <name type="common">Chinese azalea</name>
    <name type="synonym">Azalea mollis</name>
    <dbReference type="NCBI Taxonomy" id="49168"/>
    <lineage>
        <taxon>Eukaryota</taxon>
        <taxon>Viridiplantae</taxon>
        <taxon>Streptophyta</taxon>
        <taxon>Embryophyta</taxon>
        <taxon>Tracheophyta</taxon>
        <taxon>Spermatophyta</taxon>
        <taxon>Magnoliopsida</taxon>
        <taxon>eudicotyledons</taxon>
        <taxon>Gunneridae</taxon>
        <taxon>Pentapetalae</taxon>
        <taxon>asterids</taxon>
        <taxon>Ericales</taxon>
        <taxon>Ericaceae</taxon>
        <taxon>Ericoideae</taxon>
        <taxon>Rhodoreae</taxon>
        <taxon>Rhododendron</taxon>
    </lineage>
</organism>
<dbReference type="EMBL" id="CM046389">
    <property type="protein sequence ID" value="KAI8569926.1"/>
    <property type="molecule type" value="Genomic_DNA"/>
</dbReference>
<dbReference type="Proteomes" id="UP001062846">
    <property type="component" value="Chromosome 2"/>
</dbReference>
<gene>
    <name evidence="1" type="ORF">RHMOL_Rhmol02G0315700</name>
</gene>
<accession>A0ACC0PXM5</accession>
<comment type="caution">
    <text evidence="1">The sequence shown here is derived from an EMBL/GenBank/DDBJ whole genome shotgun (WGS) entry which is preliminary data.</text>
</comment>
<evidence type="ECO:0000313" key="1">
    <source>
        <dbReference type="EMBL" id="KAI8569926.1"/>
    </source>
</evidence>